<dbReference type="InterPro" id="IPR051538">
    <property type="entry name" value="Acyl-CoA_Synth/Transferase"/>
</dbReference>
<evidence type="ECO:0000256" key="1">
    <source>
        <dbReference type="ARBA" id="ARBA00022598"/>
    </source>
</evidence>
<feature type="domain" description="Ligase-CoA" evidence="5">
    <location>
        <begin position="52"/>
        <end position="194"/>
    </location>
</feature>
<name>X1DSK6_9ZZZZ</name>
<evidence type="ECO:0000313" key="6">
    <source>
        <dbReference type="EMBL" id="GAG99396.1"/>
    </source>
</evidence>
<dbReference type="SUPFAM" id="SSF52210">
    <property type="entry name" value="Succinyl-CoA synthetase domains"/>
    <property type="match status" value="1"/>
</dbReference>
<keyword evidence="2" id="KW-0547">Nucleotide-binding</keyword>
<dbReference type="InterPro" id="IPR043938">
    <property type="entry name" value="Ligase_CoA_dom"/>
</dbReference>
<reference evidence="6" key="1">
    <citation type="journal article" date="2014" name="Front. Microbiol.">
        <title>High frequency of phylogenetically diverse reductive dehalogenase-homologous genes in deep subseafloor sedimentary metagenomes.</title>
        <authorList>
            <person name="Kawai M."/>
            <person name="Futagami T."/>
            <person name="Toyoda A."/>
            <person name="Takaki Y."/>
            <person name="Nishi S."/>
            <person name="Hori S."/>
            <person name="Arai W."/>
            <person name="Tsubouchi T."/>
            <person name="Morono Y."/>
            <person name="Uchiyama I."/>
            <person name="Ito T."/>
            <person name="Fujiyama A."/>
            <person name="Inagaki F."/>
            <person name="Takami H."/>
        </authorList>
    </citation>
    <scope>NUCLEOTIDE SEQUENCE</scope>
    <source>
        <strain evidence="6">Expedition CK06-06</strain>
    </source>
</reference>
<keyword evidence="1" id="KW-0436">Ligase</keyword>
<protein>
    <recommendedName>
        <fullName evidence="7">Ligase-CoA domain-containing protein</fullName>
    </recommendedName>
</protein>
<dbReference type="InterPro" id="IPR032875">
    <property type="entry name" value="Succ_CoA_lig_flav_dom"/>
</dbReference>
<feature type="domain" description="Succinyl-CoA synthetase-like flavodoxin" evidence="4">
    <location>
        <begin position="9"/>
        <end position="41"/>
    </location>
</feature>
<dbReference type="GO" id="GO:0043758">
    <property type="term" value="F:acetate-CoA ligase (ADP-forming) activity"/>
    <property type="evidence" value="ECO:0007669"/>
    <property type="project" value="InterPro"/>
</dbReference>
<dbReference type="Gene3D" id="3.40.50.261">
    <property type="entry name" value="Succinyl-CoA synthetase domains"/>
    <property type="match status" value="2"/>
</dbReference>
<dbReference type="GO" id="GO:0005524">
    <property type="term" value="F:ATP binding"/>
    <property type="evidence" value="ECO:0007669"/>
    <property type="project" value="UniProtKB-KW"/>
</dbReference>
<dbReference type="AlphaFoldDB" id="X1DSK6"/>
<sequence length="215" mass="22909">SSNTLGIILAGSDSVADAAYKQSGVIRVDNFEHMFDTAKALAMQPPAKGDRVLMITNGGGLGVMTTDALESLGLAIPSPSKELTEIYKERLPSYCAIGNPIDVVGDANASRYDIVFEEAIKSGEYDMFVVGMLLQTPSLSMEITNVIANHQRQSGLPFVVVSMGGGFTTKAGEIMELMGVPTYATGEKAALAAKGLAQYGEIKYREKFNKTLISE</sequence>
<evidence type="ECO:0000256" key="3">
    <source>
        <dbReference type="ARBA" id="ARBA00022840"/>
    </source>
</evidence>
<dbReference type="InterPro" id="IPR016102">
    <property type="entry name" value="Succinyl-CoA_synth-like"/>
</dbReference>
<evidence type="ECO:0008006" key="7">
    <source>
        <dbReference type="Google" id="ProtNLM"/>
    </source>
</evidence>
<evidence type="ECO:0000259" key="5">
    <source>
        <dbReference type="Pfam" id="PF19045"/>
    </source>
</evidence>
<dbReference type="PANTHER" id="PTHR43334">
    <property type="entry name" value="ACETATE--COA LIGASE [ADP-FORMING]"/>
    <property type="match status" value="1"/>
</dbReference>
<feature type="non-terminal residue" evidence="6">
    <location>
        <position position="1"/>
    </location>
</feature>
<comment type="caution">
    <text evidence="6">The sequence shown here is derived from an EMBL/GenBank/DDBJ whole genome shotgun (WGS) entry which is preliminary data.</text>
</comment>
<keyword evidence="3" id="KW-0067">ATP-binding</keyword>
<accession>X1DSK6</accession>
<gene>
    <name evidence="6" type="ORF">S01H4_45467</name>
</gene>
<dbReference type="EMBL" id="BART01025316">
    <property type="protein sequence ID" value="GAG99396.1"/>
    <property type="molecule type" value="Genomic_DNA"/>
</dbReference>
<organism evidence="6">
    <name type="scientific">marine sediment metagenome</name>
    <dbReference type="NCBI Taxonomy" id="412755"/>
    <lineage>
        <taxon>unclassified sequences</taxon>
        <taxon>metagenomes</taxon>
        <taxon>ecological metagenomes</taxon>
    </lineage>
</organism>
<dbReference type="Pfam" id="PF19045">
    <property type="entry name" value="Ligase_CoA_2"/>
    <property type="match status" value="1"/>
</dbReference>
<dbReference type="PANTHER" id="PTHR43334:SF1">
    <property type="entry name" value="3-HYDROXYPROPIONATE--COA LIGASE [ADP-FORMING]"/>
    <property type="match status" value="1"/>
</dbReference>
<evidence type="ECO:0000259" key="4">
    <source>
        <dbReference type="Pfam" id="PF13607"/>
    </source>
</evidence>
<evidence type="ECO:0000256" key="2">
    <source>
        <dbReference type="ARBA" id="ARBA00022741"/>
    </source>
</evidence>
<dbReference type="Pfam" id="PF13607">
    <property type="entry name" value="Succ_CoA_lig"/>
    <property type="match status" value="1"/>
</dbReference>
<proteinExistence type="predicted"/>